<name>A0A378XFX6_9BURK</name>
<sequence>MAYLTEVAEWIESIYQLETDDLVLGGPDGIDNVQARELACRTLFLKLKKADIDSPNFTGEPTAPTPSSADDGSRIATVEYVSNANKSTVFSFNEIPIAKSSDVIYVKGKGNLEWTTIGSWTGYASLLLGAFIFDTTTIARSQTIDAIGGTYKKSLYPALWAWANAQNKVVSAASWKAGTYFFVDLGGDDFRAPDIRNMFIRGTGTDADNANARTLGSYQADALQNINGALGFSPMDSSSTAFWTGVVDGVFQVHGVSCTNLIGFQQLNRTFDKARDELTFDASRVARTSSETRSSNTAMAPRIITF</sequence>
<dbReference type="Proteomes" id="UP000594903">
    <property type="component" value="Chromosome"/>
</dbReference>
<dbReference type="AlphaFoldDB" id="A0A378XFX6"/>
<dbReference type="EMBL" id="CP065725">
    <property type="protein sequence ID" value="QPT40776.1"/>
    <property type="molecule type" value="Genomic_DNA"/>
</dbReference>
<dbReference type="EMBL" id="UGSB01000001">
    <property type="protein sequence ID" value="SUA52711.1"/>
    <property type="molecule type" value="Genomic_DNA"/>
</dbReference>
<reference evidence="1 4" key="2">
    <citation type="submission" date="2020-12" db="EMBL/GenBank/DDBJ databases">
        <title>FDA dAtabase for Regulatory Grade micrObial Sequences (FDA-ARGOS): Supporting development and validation of Infectious Disease Dx tests.</title>
        <authorList>
            <person name="Sproer C."/>
            <person name="Gronow S."/>
            <person name="Severitt S."/>
            <person name="Schroder I."/>
            <person name="Tallon L."/>
            <person name="Sadzewicz L."/>
            <person name="Zhao X."/>
            <person name="Boylan J."/>
            <person name="Ott S."/>
            <person name="Bowen H."/>
            <person name="Vavikolanu K."/>
            <person name="Mehta A."/>
            <person name="Aluvathingal J."/>
            <person name="Nadendla S."/>
            <person name="Lowell S."/>
            <person name="Myers T."/>
            <person name="Yan Y."/>
            <person name="Sichtig H."/>
        </authorList>
    </citation>
    <scope>NUCLEOTIDE SEQUENCE [LARGE SCALE GENOMIC DNA]</scope>
    <source>
        <strain evidence="1 4">FDAARGOS_872</strain>
    </source>
</reference>
<accession>A0A378XFX6</accession>
<dbReference type="OrthoDB" id="9810174at2"/>
<dbReference type="RefSeq" id="WP_018575402.1">
    <property type="nucleotide sequence ID" value="NZ_CP065725.1"/>
</dbReference>
<gene>
    <name evidence="1" type="ORF">I6G29_04175</name>
    <name evidence="2" type="ORF">NCTC11997_00886</name>
</gene>
<evidence type="ECO:0000313" key="3">
    <source>
        <dbReference type="Proteomes" id="UP000254603"/>
    </source>
</evidence>
<evidence type="ECO:0000313" key="4">
    <source>
        <dbReference type="Proteomes" id="UP000594903"/>
    </source>
</evidence>
<reference evidence="2 3" key="1">
    <citation type="submission" date="2018-06" db="EMBL/GenBank/DDBJ databases">
        <authorList>
            <consortium name="Pathogen Informatics"/>
            <person name="Doyle S."/>
        </authorList>
    </citation>
    <scope>NUCLEOTIDE SEQUENCE [LARGE SCALE GENOMIC DNA]</scope>
    <source>
        <strain evidence="2 3">NCTC11997</strain>
    </source>
</reference>
<organism evidence="2 3">
    <name type="scientific">Oligella ureolytica</name>
    <dbReference type="NCBI Taxonomy" id="90244"/>
    <lineage>
        <taxon>Bacteria</taxon>
        <taxon>Pseudomonadati</taxon>
        <taxon>Pseudomonadota</taxon>
        <taxon>Betaproteobacteria</taxon>
        <taxon>Burkholderiales</taxon>
        <taxon>Alcaligenaceae</taxon>
        <taxon>Oligella</taxon>
    </lineage>
</organism>
<evidence type="ECO:0000313" key="2">
    <source>
        <dbReference type="EMBL" id="SUA52711.1"/>
    </source>
</evidence>
<dbReference type="Proteomes" id="UP000254603">
    <property type="component" value="Unassembled WGS sequence"/>
</dbReference>
<dbReference type="SUPFAM" id="SSF88874">
    <property type="entry name" value="Receptor-binding domain of short tail fibre protein gp12"/>
    <property type="match status" value="1"/>
</dbReference>
<evidence type="ECO:0000313" key="1">
    <source>
        <dbReference type="EMBL" id="QPT40776.1"/>
    </source>
</evidence>
<proteinExistence type="predicted"/>
<protein>
    <submittedName>
        <fullName evidence="2">Uncharacterized protein</fullName>
    </submittedName>
</protein>
<dbReference type="STRING" id="1122619.GCA_000373745_02219"/>
<keyword evidence="4" id="KW-1185">Reference proteome</keyword>